<dbReference type="GO" id="GO:0016757">
    <property type="term" value="F:glycosyltransferase activity"/>
    <property type="evidence" value="ECO:0007669"/>
    <property type="project" value="InterPro"/>
</dbReference>
<comment type="caution">
    <text evidence="2">The sequence shown here is derived from an EMBL/GenBank/DDBJ whole genome shotgun (WGS) entry which is preliminary data.</text>
</comment>
<accession>A0A2T1GMC8</accession>
<reference evidence="2 3" key="1">
    <citation type="submission" date="2018-03" db="EMBL/GenBank/DDBJ databases">
        <title>The ancient ancestry and fast evolution of plastids.</title>
        <authorList>
            <person name="Moore K.R."/>
            <person name="Magnabosco C."/>
            <person name="Momper L."/>
            <person name="Gold D.A."/>
            <person name="Bosak T."/>
            <person name="Fournier G.P."/>
        </authorList>
    </citation>
    <scope>NUCLEOTIDE SEQUENCE [LARGE SCALE GENOMIC DNA]</scope>
    <source>
        <strain evidence="2 3">CCALA 037</strain>
    </source>
</reference>
<dbReference type="Pfam" id="PF03016">
    <property type="entry name" value="Exostosin_GT47"/>
    <property type="match status" value="1"/>
</dbReference>
<keyword evidence="3" id="KW-1185">Reference proteome</keyword>
<evidence type="ECO:0000313" key="3">
    <source>
        <dbReference type="Proteomes" id="UP000238937"/>
    </source>
</evidence>
<sequence length="320" mass="37310">MAAIFLTTTCKVTNYNPRALDNFDRIVHLAERDLVKQHQVVDCPETADLIIFICDRRIYHSGIYSSEIFKKYPEKSVVVDFNDRTIPRIPGLYATIPFYLQQYPIYKYLFYPYNHGCFDLEKANALFSDYKYLFSFMGDVNTYPSVRGEVLSLIHPRAYLKNTYQDFSPDLFTEVSICSKFVLCPRGVAASTIRVFETMRASRVPVIISDEWQENELAEDVDWPEFSVRIPERDIKLIPEILEALEPKALIMGQKARSVWENNFSISHGFNWLVNSCLKIQKSRHDCERVLSRKVYLEALNKHHFIPFYKESIRGALGKI</sequence>
<feature type="domain" description="Exostosin GT47" evidence="1">
    <location>
        <begin position="122"/>
        <end position="245"/>
    </location>
</feature>
<gene>
    <name evidence="2" type="ORF">C7B77_02450</name>
</gene>
<dbReference type="OrthoDB" id="565397at2"/>
<dbReference type="PANTHER" id="PTHR11062">
    <property type="entry name" value="EXOSTOSIN HEPARAN SULFATE GLYCOSYLTRANSFERASE -RELATED"/>
    <property type="match status" value="1"/>
</dbReference>
<organism evidence="2 3">
    <name type="scientific">Chamaesiphon polymorphus CCALA 037</name>
    <dbReference type="NCBI Taxonomy" id="2107692"/>
    <lineage>
        <taxon>Bacteria</taxon>
        <taxon>Bacillati</taxon>
        <taxon>Cyanobacteriota</taxon>
        <taxon>Cyanophyceae</taxon>
        <taxon>Gomontiellales</taxon>
        <taxon>Chamaesiphonaceae</taxon>
        <taxon>Chamaesiphon</taxon>
    </lineage>
</organism>
<dbReference type="EMBL" id="PVWO01000016">
    <property type="protein sequence ID" value="PSB59034.1"/>
    <property type="molecule type" value="Genomic_DNA"/>
</dbReference>
<name>A0A2T1GMC8_9CYAN</name>
<proteinExistence type="predicted"/>
<dbReference type="RefSeq" id="WP_106299976.1">
    <property type="nucleotide sequence ID" value="NZ_PVWO01000016.1"/>
</dbReference>
<dbReference type="Proteomes" id="UP000238937">
    <property type="component" value="Unassembled WGS sequence"/>
</dbReference>
<evidence type="ECO:0000259" key="1">
    <source>
        <dbReference type="Pfam" id="PF03016"/>
    </source>
</evidence>
<protein>
    <recommendedName>
        <fullName evidence="1">Exostosin GT47 domain-containing protein</fullName>
    </recommendedName>
</protein>
<evidence type="ECO:0000313" key="2">
    <source>
        <dbReference type="EMBL" id="PSB59034.1"/>
    </source>
</evidence>
<dbReference type="InterPro" id="IPR004263">
    <property type="entry name" value="Exostosin"/>
</dbReference>
<dbReference type="AlphaFoldDB" id="A0A2T1GMC8"/>
<dbReference type="InterPro" id="IPR040911">
    <property type="entry name" value="Exostosin_GT47"/>
</dbReference>